<protein>
    <submittedName>
        <fullName evidence="1">Uncharacterized protein</fullName>
    </submittedName>
</protein>
<proteinExistence type="predicted"/>
<dbReference type="Gramene" id="PAN33847">
    <property type="protein sequence ID" value="PAN33847"/>
    <property type="gene ID" value="PAHAL_6G051100"/>
</dbReference>
<dbReference type="EMBL" id="CM008051">
    <property type="protein sequence ID" value="PAN33847.1"/>
    <property type="molecule type" value="Genomic_DNA"/>
</dbReference>
<gene>
    <name evidence="1" type="ORF">PAHAL_6G051100</name>
</gene>
<dbReference type="AlphaFoldDB" id="A0A2S3I0K2"/>
<dbReference type="Proteomes" id="UP000243499">
    <property type="component" value="Chromosome 6"/>
</dbReference>
<evidence type="ECO:0000313" key="1">
    <source>
        <dbReference type="EMBL" id="PAN33847.1"/>
    </source>
</evidence>
<sequence length="106" mass="11383">MNSIQNGSVQTQLPSSCIIAIFVRYDWISGSSDSFFYFNQPPRTHLIVAFSSDEGVYTSVPGEQSSLVSEFSADLGASSPSVPGRSVDSAAMQSLFAISLNIYCLT</sequence>
<organism evidence="1">
    <name type="scientific">Panicum hallii</name>
    <dbReference type="NCBI Taxonomy" id="206008"/>
    <lineage>
        <taxon>Eukaryota</taxon>
        <taxon>Viridiplantae</taxon>
        <taxon>Streptophyta</taxon>
        <taxon>Embryophyta</taxon>
        <taxon>Tracheophyta</taxon>
        <taxon>Spermatophyta</taxon>
        <taxon>Magnoliopsida</taxon>
        <taxon>Liliopsida</taxon>
        <taxon>Poales</taxon>
        <taxon>Poaceae</taxon>
        <taxon>PACMAD clade</taxon>
        <taxon>Panicoideae</taxon>
        <taxon>Panicodae</taxon>
        <taxon>Paniceae</taxon>
        <taxon>Panicinae</taxon>
        <taxon>Panicum</taxon>
        <taxon>Panicum sect. Panicum</taxon>
    </lineage>
</organism>
<accession>A0A2S3I0K2</accession>
<name>A0A2S3I0K2_9POAL</name>
<reference evidence="1" key="1">
    <citation type="submission" date="2018-04" db="EMBL/GenBank/DDBJ databases">
        <title>WGS assembly of Panicum hallii.</title>
        <authorList>
            <person name="Lovell J."/>
            <person name="Jenkins J."/>
            <person name="Lowry D."/>
            <person name="Mamidi S."/>
            <person name="Sreedasyam A."/>
            <person name="Weng X."/>
            <person name="Barry K."/>
            <person name="Bonette J."/>
            <person name="Campitelli B."/>
            <person name="Daum C."/>
            <person name="Gordon S."/>
            <person name="Gould B."/>
            <person name="Lipzen A."/>
            <person name="Macqueen A."/>
            <person name="Palacio-Mejia J."/>
            <person name="Plott C."/>
            <person name="Shakirov E."/>
            <person name="Shu S."/>
            <person name="Yoshinaga Y."/>
            <person name="Zane M."/>
            <person name="Rokhsar D."/>
            <person name="Grimwood J."/>
            <person name="Schmutz J."/>
            <person name="Juenger T."/>
        </authorList>
    </citation>
    <scope>NUCLEOTIDE SEQUENCE [LARGE SCALE GENOMIC DNA]</scope>
    <source>
        <strain evidence="1">FIL2</strain>
    </source>
</reference>